<evidence type="ECO:0000256" key="1">
    <source>
        <dbReference type="SAM" id="SignalP"/>
    </source>
</evidence>
<proteinExistence type="predicted"/>
<dbReference type="PROSITE" id="PS51677">
    <property type="entry name" value="NODB"/>
    <property type="match status" value="1"/>
</dbReference>
<dbReference type="AlphaFoldDB" id="A0A6C2UF44"/>
<evidence type="ECO:0000313" key="4">
    <source>
        <dbReference type="Proteomes" id="UP000366872"/>
    </source>
</evidence>
<dbReference type="Proteomes" id="UP000366872">
    <property type="component" value="Unassembled WGS sequence"/>
</dbReference>
<protein>
    <submittedName>
        <fullName evidence="3">Peptidoglycan-N-acetylglucosamine deacetylase</fullName>
    </submittedName>
</protein>
<dbReference type="InterPro" id="IPR002509">
    <property type="entry name" value="NODB_dom"/>
</dbReference>
<sequence>MRISYCLLRNLLLGLACASFCVAEEERKVVALTFDDGPNPPYTDKLLQVLETNKVVATFFCLADDHQCLERAGIWFCWCE</sequence>
<name>A0A6C2UF44_PONDE</name>
<evidence type="ECO:0000313" key="3">
    <source>
        <dbReference type="EMBL" id="VGO17826.1"/>
    </source>
</evidence>
<gene>
    <name evidence="3" type="primary">pgdA_2</name>
    <name evidence="3" type="ORF">PDESU_06428</name>
</gene>
<dbReference type="SUPFAM" id="SSF88713">
    <property type="entry name" value="Glycoside hydrolase/deacetylase"/>
    <property type="match status" value="1"/>
</dbReference>
<dbReference type="Gene3D" id="3.20.20.370">
    <property type="entry name" value="Glycoside hydrolase/deacetylase"/>
    <property type="match status" value="1"/>
</dbReference>
<accession>A0A6C2UF44</accession>
<dbReference type="EMBL" id="CAAHFG010000005">
    <property type="protein sequence ID" value="VGO17826.1"/>
    <property type="molecule type" value="Genomic_DNA"/>
</dbReference>
<dbReference type="InterPro" id="IPR011330">
    <property type="entry name" value="Glyco_hydro/deAcase_b/a-brl"/>
</dbReference>
<dbReference type="GO" id="GO:0005975">
    <property type="term" value="P:carbohydrate metabolic process"/>
    <property type="evidence" value="ECO:0007669"/>
    <property type="project" value="InterPro"/>
</dbReference>
<dbReference type="Pfam" id="PF01522">
    <property type="entry name" value="Polysacc_deac_1"/>
    <property type="match status" value="1"/>
</dbReference>
<dbReference type="RefSeq" id="WP_136083292.1">
    <property type="nucleotide sequence ID" value="NZ_CAAHFG010000005.1"/>
</dbReference>
<reference evidence="3 4" key="1">
    <citation type="submission" date="2019-04" db="EMBL/GenBank/DDBJ databases">
        <authorList>
            <person name="Van Vliet M D."/>
        </authorList>
    </citation>
    <scope>NUCLEOTIDE SEQUENCE [LARGE SCALE GENOMIC DNA]</scope>
    <source>
        <strain evidence="3 4">F1</strain>
    </source>
</reference>
<feature type="signal peptide" evidence="1">
    <location>
        <begin position="1"/>
        <end position="23"/>
    </location>
</feature>
<feature type="domain" description="NodB homology" evidence="2">
    <location>
        <begin position="28"/>
        <end position="80"/>
    </location>
</feature>
<keyword evidence="1" id="KW-0732">Signal</keyword>
<evidence type="ECO:0000259" key="2">
    <source>
        <dbReference type="PROSITE" id="PS51677"/>
    </source>
</evidence>
<feature type="chain" id="PRO_5025526152" evidence="1">
    <location>
        <begin position="24"/>
        <end position="80"/>
    </location>
</feature>
<dbReference type="GO" id="GO:0016810">
    <property type="term" value="F:hydrolase activity, acting on carbon-nitrogen (but not peptide) bonds"/>
    <property type="evidence" value="ECO:0007669"/>
    <property type="project" value="InterPro"/>
</dbReference>
<keyword evidence="4" id="KW-1185">Reference proteome</keyword>
<organism evidence="3 4">
    <name type="scientific">Pontiella desulfatans</name>
    <dbReference type="NCBI Taxonomy" id="2750659"/>
    <lineage>
        <taxon>Bacteria</taxon>
        <taxon>Pseudomonadati</taxon>
        <taxon>Kiritimatiellota</taxon>
        <taxon>Kiritimatiellia</taxon>
        <taxon>Kiritimatiellales</taxon>
        <taxon>Pontiellaceae</taxon>
        <taxon>Pontiella</taxon>
    </lineage>
</organism>